<evidence type="ECO:0000313" key="1">
    <source>
        <dbReference type="EMBL" id="EXJ83352.1"/>
    </source>
</evidence>
<dbReference type="HOGENOM" id="CLU_017201_1_0_1"/>
<evidence type="ECO:0000313" key="2">
    <source>
        <dbReference type="Proteomes" id="UP000019484"/>
    </source>
</evidence>
<dbReference type="OrthoDB" id="5958943at2759"/>
<dbReference type="eggNOG" id="KOG2304">
    <property type="taxonomic scope" value="Eukaryota"/>
</dbReference>
<dbReference type="AlphaFoldDB" id="W9XS52"/>
<protein>
    <submittedName>
        <fullName evidence="1">Uncharacterized protein</fullName>
    </submittedName>
</protein>
<comment type="caution">
    <text evidence="1">The sequence shown here is derived from an EMBL/GenBank/DDBJ whole genome shotgun (WGS) entry which is preliminary data.</text>
</comment>
<organism evidence="1 2">
    <name type="scientific">Capronia coronata CBS 617.96</name>
    <dbReference type="NCBI Taxonomy" id="1182541"/>
    <lineage>
        <taxon>Eukaryota</taxon>
        <taxon>Fungi</taxon>
        <taxon>Dikarya</taxon>
        <taxon>Ascomycota</taxon>
        <taxon>Pezizomycotina</taxon>
        <taxon>Eurotiomycetes</taxon>
        <taxon>Chaetothyriomycetidae</taxon>
        <taxon>Chaetothyriales</taxon>
        <taxon>Herpotrichiellaceae</taxon>
        <taxon>Capronia</taxon>
    </lineage>
</organism>
<dbReference type="RefSeq" id="XP_007726038.1">
    <property type="nucleotide sequence ID" value="XM_007727848.1"/>
</dbReference>
<name>W9XS52_9EURO</name>
<keyword evidence="2" id="KW-1185">Reference proteome</keyword>
<accession>W9XS52</accession>
<dbReference type="Proteomes" id="UP000019484">
    <property type="component" value="Unassembled WGS sequence"/>
</dbReference>
<dbReference type="STRING" id="1182541.W9XS52"/>
<dbReference type="GeneID" id="19161837"/>
<dbReference type="EMBL" id="AMWN01000006">
    <property type="protein sequence ID" value="EXJ83352.1"/>
    <property type="molecule type" value="Genomic_DNA"/>
</dbReference>
<reference evidence="1 2" key="1">
    <citation type="submission" date="2013-03" db="EMBL/GenBank/DDBJ databases">
        <title>The Genome Sequence of Capronia coronata CBS 617.96.</title>
        <authorList>
            <consortium name="The Broad Institute Genomics Platform"/>
            <person name="Cuomo C."/>
            <person name="de Hoog S."/>
            <person name="Gorbushina A."/>
            <person name="Walker B."/>
            <person name="Young S.K."/>
            <person name="Zeng Q."/>
            <person name="Gargeya S."/>
            <person name="Fitzgerald M."/>
            <person name="Haas B."/>
            <person name="Abouelleil A."/>
            <person name="Allen A.W."/>
            <person name="Alvarado L."/>
            <person name="Arachchi H.M."/>
            <person name="Berlin A.M."/>
            <person name="Chapman S.B."/>
            <person name="Gainer-Dewar J."/>
            <person name="Goldberg J."/>
            <person name="Griggs A."/>
            <person name="Gujja S."/>
            <person name="Hansen M."/>
            <person name="Howarth C."/>
            <person name="Imamovic A."/>
            <person name="Ireland A."/>
            <person name="Larimer J."/>
            <person name="McCowan C."/>
            <person name="Murphy C."/>
            <person name="Pearson M."/>
            <person name="Poon T.W."/>
            <person name="Priest M."/>
            <person name="Roberts A."/>
            <person name="Saif S."/>
            <person name="Shea T."/>
            <person name="Sisk P."/>
            <person name="Sykes S."/>
            <person name="Wortman J."/>
            <person name="Nusbaum C."/>
            <person name="Birren B."/>
        </authorList>
    </citation>
    <scope>NUCLEOTIDE SEQUENCE [LARGE SCALE GENOMIC DNA]</scope>
    <source>
        <strain evidence="1 2">CBS 617.96</strain>
    </source>
</reference>
<proteinExistence type="predicted"/>
<sequence>MTLLLPKASAAGADMISGDMDSDIVLHPTRLFTELDAYLAEDREVRKLDTAWSLSSSRQERDRQIDQSLRHAIRSFAARWLHLVPHAKEALSSHEDIVRELWRATRRDMLKVINRVSYRSVLTLFLFGLTPIPVGISEEEEMDGLTGQICVQTALQQVQRLRERQRNYQFNGTKVSLGSDVFSSPAPTSTFTRSFLSSESRAYWAALIIDTSASLTLNFRSSLTSGLHGVHAESSWRVLKMGTGSFHTRTQEWRQGTVPMTDDMVTQVIAAASAGNVYMLKMIAVLKEALREGYEDDKVAEAWTSCLKAMEIFKVTFRPLVNLCERRLPLLGEAERLNWYELMLHQHLGVLLLVDGVEAAERTDLLSQLREAQLDAERDLLDVIRIGLESTYTIRGPEGPMSGEETPAVLSASFVAVDPYPHHMVAAVQLMNKAVGREYKQGRITFETYKSLKQILLRTLEELPQTSKSVEATRRELGASVAELDRLLDDKSMLSEVVRRQPQHPAT</sequence>
<gene>
    <name evidence="1" type="ORF">A1O1_06973</name>
</gene>